<protein>
    <submittedName>
        <fullName evidence="1">Uncharacterized protein</fullName>
    </submittedName>
</protein>
<dbReference type="Proteomes" id="UP000265916">
    <property type="component" value="Unassembled WGS sequence"/>
</dbReference>
<comment type="caution">
    <text evidence="1">The sequence shown here is derived from an EMBL/GenBank/DDBJ whole genome shotgun (WGS) entry which is preliminary data.</text>
</comment>
<dbReference type="AlphaFoldDB" id="A0A3A1YQ20"/>
<keyword evidence="2" id="KW-1185">Reference proteome</keyword>
<reference evidence="1 2" key="1">
    <citation type="submission" date="2017-08" db="EMBL/GenBank/DDBJ databases">
        <title>Reclassification of Bisgaard taxon 37 and 44.</title>
        <authorList>
            <person name="Christensen H."/>
        </authorList>
    </citation>
    <scope>NUCLEOTIDE SEQUENCE [LARGE SCALE GENOMIC DNA]</scope>
    <source>
        <strain evidence="1 2">111</strain>
    </source>
</reference>
<evidence type="ECO:0000313" key="2">
    <source>
        <dbReference type="Proteomes" id="UP000265916"/>
    </source>
</evidence>
<organism evidence="1 2">
    <name type="scientific">Psittacicella hinzii</name>
    <dbReference type="NCBI Taxonomy" id="2028575"/>
    <lineage>
        <taxon>Bacteria</taxon>
        <taxon>Pseudomonadati</taxon>
        <taxon>Pseudomonadota</taxon>
        <taxon>Gammaproteobacteria</taxon>
        <taxon>Pasteurellales</taxon>
        <taxon>Psittacicellaceae</taxon>
        <taxon>Psittacicella</taxon>
    </lineage>
</organism>
<sequence length="59" mass="6558">MLTHNLYLRFINYQANNISARNATIATVQAEVTDLTLENSQVAANIMTPSSHKLITLLL</sequence>
<name>A0A3A1YQ20_9GAMM</name>
<dbReference type="RefSeq" id="WP_119530245.1">
    <property type="nucleotide sequence ID" value="NZ_JBHSSP010000004.1"/>
</dbReference>
<dbReference type="EMBL" id="NRJG01000027">
    <property type="protein sequence ID" value="RIY39725.1"/>
    <property type="molecule type" value="Genomic_DNA"/>
</dbReference>
<proteinExistence type="predicted"/>
<evidence type="ECO:0000313" key="1">
    <source>
        <dbReference type="EMBL" id="RIY39725.1"/>
    </source>
</evidence>
<gene>
    <name evidence="1" type="ORF">CKF58_01620</name>
</gene>
<accession>A0A3A1YQ20</accession>